<dbReference type="Proteomes" id="UP000663873">
    <property type="component" value="Unassembled WGS sequence"/>
</dbReference>
<evidence type="ECO:0000313" key="1">
    <source>
        <dbReference type="EMBL" id="CAF4963765.1"/>
    </source>
</evidence>
<reference evidence="1" key="1">
    <citation type="submission" date="2021-02" db="EMBL/GenBank/DDBJ databases">
        <authorList>
            <person name="Nowell W R."/>
        </authorList>
    </citation>
    <scope>NUCLEOTIDE SEQUENCE</scope>
</reference>
<protein>
    <submittedName>
        <fullName evidence="1">Uncharacterized protein</fullName>
    </submittedName>
</protein>
<name>A0A821YKP3_9BILA</name>
<organism evidence="1 2">
    <name type="scientific">Rotaria socialis</name>
    <dbReference type="NCBI Taxonomy" id="392032"/>
    <lineage>
        <taxon>Eukaryota</taxon>
        <taxon>Metazoa</taxon>
        <taxon>Spiralia</taxon>
        <taxon>Gnathifera</taxon>
        <taxon>Rotifera</taxon>
        <taxon>Eurotatoria</taxon>
        <taxon>Bdelloidea</taxon>
        <taxon>Philodinida</taxon>
        <taxon>Philodinidae</taxon>
        <taxon>Rotaria</taxon>
    </lineage>
</organism>
<accession>A0A821YKP3</accession>
<comment type="caution">
    <text evidence="1">The sequence shown here is derived from an EMBL/GenBank/DDBJ whole genome shotgun (WGS) entry which is preliminary data.</text>
</comment>
<dbReference type="EMBL" id="CAJOBP010096481">
    <property type="protein sequence ID" value="CAF4963765.1"/>
    <property type="molecule type" value="Genomic_DNA"/>
</dbReference>
<feature type="non-terminal residue" evidence="1">
    <location>
        <position position="1"/>
    </location>
</feature>
<sequence>HRRQWNAPARVAAV</sequence>
<evidence type="ECO:0000313" key="2">
    <source>
        <dbReference type="Proteomes" id="UP000663873"/>
    </source>
</evidence>
<proteinExistence type="predicted"/>
<keyword evidence="2" id="KW-1185">Reference proteome</keyword>
<gene>
    <name evidence="1" type="ORF">UJA718_LOCUS48388</name>
</gene>